<dbReference type="CDD" id="cd14727">
    <property type="entry name" value="ChanN-like"/>
    <property type="match status" value="1"/>
</dbReference>
<dbReference type="Pfam" id="PF04187">
    <property type="entry name" value="Cofac_haem_bdg"/>
    <property type="match status" value="1"/>
</dbReference>
<evidence type="ECO:0000256" key="1">
    <source>
        <dbReference type="SAM" id="MobiDB-lite"/>
    </source>
</evidence>
<dbReference type="InterPro" id="IPR007314">
    <property type="entry name" value="Cofac_haem-bd_dom"/>
</dbReference>
<proteinExistence type="predicted"/>
<feature type="compositionally biased region" description="Basic residues" evidence="1">
    <location>
        <begin position="201"/>
        <end position="215"/>
    </location>
</feature>
<dbReference type="SUPFAM" id="SSF159501">
    <property type="entry name" value="EreA/ChaN-like"/>
    <property type="match status" value="1"/>
</dbReference>
<dbReference type="PIRSF" id="PIRSF020419">
    <property type="entry name" value="Fe_uptake_reg_CjrA_prd"/>
    <property type="match status" value="1"/>
</dbReference>
<comment type="caution">
    <text evidence="3">The sequence shown here is derived from an EMBL/GenBank/DDBJ whole genome shotgun (WGS) entry which is preliminary data.</text>
</comment>
<dbReference type="Proteomes" id="UP000019140">
    <property type="component" value="Unassembled WGS sequence"/>
</dbReference>
<dbReference type="InterPro" id="IPR016773">
    <property type="entry name" value="Fe3_uptake_reg_CjrA_prd"/>
</dbReference>
<feature type="non-terminal residue" evidence="3">
    <location>
        <position position="1"/>
    </location>
</feature>
<dbReference type="AlphaFoldDB" id="W4LLA7"/>
<evidence type="ECO:0000313" key="4">
    <source>
        <dbReference type="Proteomes" id="UP000019140"/>
    </source>
</evidence>
<reference evidence="3 4" key="1">
    <citation type="journal article" date="2014" name="Nature">
        <title>An environmental bacterial taxon with a large and distinct metabolic repertoire.</title>
        <authorList>
            <person name="Wilson M.C."/>
            <person name="Mori T."/>
            <person name="Ruckert C."/>
            <person name="Uria A.R."/>
            <person name="Helf M.J."/>
            <person name="Takada K."/>
            <person name="Gernert C."/>
            <person name="Steffens U.A."/>
            <person name="Heycke N."/>
            <person name="Schmitt S."/>
            <person name="Rinke C."/>
            <person name="Helfrich E.J."/>
            <person name="Brachmann A.O."/>
            <person name="Gurgui C."/>
            <person name="Wakimoto T."/>
            <person name="Kracht M."/>
            <person name="Crusemann M."/>
            <person name="Hentschel U."/>
            <person name="Abe I."/>
            <person name="Matsunaga S."/>
            <person name="Kalinowski J."/>
            <person name="Takeyama H."/>
            <person name="Piel J."/>
        </authorList>
    </citation>
    <scope>NUCLEOTIDE SEQUENCE [LARGE SCALE GENOMIC DNA]</scope>
    <source>
        <strain evidence="4">TSY2</strain>
    </source>
</reference>
<evidence type="ECO:0000313" key="3">
    <source>
        <dbReference type="EMBL" id="ETW98762.1"/>
    </source>
</evidence>
<dbReference type="EMBL" id="AZHX01001913">
    <property type="protein sequence ID" value="ETW98762.1"/>
    <property type="molecule type" value="Genomic_DNA"/>
</dbReference>
<sequence>LAVLAGCSHVPKRATAQLPLVSLNHLYEFQLVRSTDQQPITTAQLAQELSDRDVVFIGELHSHSASHYLQIQVLAAMFQNNSNLILSMEQFERDKQAVVDKYLGDKIGEQTLIAQGNAWPNYASDYRPLIEFAKARQIPVIAANAPKALVRCIAQKGPDVVDRLPEQQRAYLADDLTQSSTAYQAKFRRVMAGSGTWHGQPKPKHKPKSHGSHGHGHGERNGKLSNSFYAQLARDNTMAESIAKALDTHPNHQVVAINGAFHSDGRLGTVDALKRLKPNVSITVLSPYEWSADAPDLAAAAKQGDYIYTIQTMPKRYVQNQYRDRAVMAMIKKRKNRKCAW</sequence>
<feature type="domain" description="Haem-binding uptake Tiki superfamily ChaN" evidence="2">
    <location>
        <begin position="45"/>
        <end position="272"/>
    </location>
</feature>
<dbReference type="Gene3D" id="3.40.50.11550">
    <property type="match status" value="1"/>
</dbReference>
<gene>
    <name evidence="3" type="ORF">ETSY2_42240</name>
</gene>
<protein>
    <recommendedName>
        <fullName evidence="2">Haem-binding uptake Tiki superfamily ChaN domain-containing protein</fullName>
    </recommendedName>
</protein>
<dbReference type="PATRIC" id="fig|1429439.4.peg.7091"/>
<evidence type="ECO:0000259" key="2">
    <source>
        <dbReference type="Pfam" id="PF04187"/>
    </source>
</evidence>
<dbReference type="HOGENOM" id="CLU_812623_0_0_7"/>
<accession>W4LLA7</accession>
<keyword evidence="4" id="KW-1185">Reference proteome</keyword>
<feature type="region of interest" description="Disordered" evidence="1">
    <location>
        <begin position="194"/>
        <end position="223"/>
    </location>
</feature>
<name>W4LLA7_9BACT</name>
<organism evidence="3 4">
    <name type="scientific">Candidatus Entotheonella gemina</name>
    <dbReference type="NCBI Taxonomy" id="1429439"/>
    <lineage>
        <taxon>Bacteria</taxon>
        <taxon>Pseudomonadati</taxon>
        <taxon>Nitrospinota/Tectimicrobiota group</taxon>
        <taxon>Candidatus Tectimicrobiota</taxon>
        <taxon>Candidatus Entotheonellia</taxon>
        <taxon>Candidatus Entotheonellales</taxon>
        <taxon>Candidatus Entotheonellaceae</taxon>
        <taxon>Candidatus Entotheonella</taxon>
    </lineage>
</organism>